<dbReference type="InterPro" id="IPR046264">
    <property type="entry name" value="DUF6297"/>
</dbReference>
<reference evidence="2 3" key="1">
    <citation type="submission" date="2019-03" db="EMBL/GenBank/DDBJ databases">
        <title>Draft genome sequences of novel Actinobacteria.</title>
        <authorList>
            <person name="Sahin N."/>
            <person name="Ay H."/>
            <person name="Saygin H."/>
        </authorList>
    </citation>
    <scope>NUCLEOTIDE SEQUENCE [LARGE SCALE GENOMIC DNA]</scope>
    <source>
        <strain evidence="2 3">JCM 30547</strain>
    </source>
</reference>
<sequence>MSEPVVYDPADFGAIPTPRALRKWMRETRRKHADRSFGQLFEDVYLVIFTLAMLGATGGNVVKHLNADMATCDSQHCWRLWEVIPYILIPLLVATTLRALVSIGPVSGSQATGFWLLGTPVNRSALLRPTYWKAMAGTAVLGGLVSTVAWAVLGSPFTSLVEVSIVTTALMICAACVTVWAQQAERRTWWTLRVADVLLVVAAIPAVWLAVQRFREPQVQFANVILYLTPRYADEMPARSLQDFRVPLIGLVSLVVVLGLVVWTARTLGRLSRTSVIAGGELLAGLAGAASSLDPSMLADVVSGRHWRLRGRARTRRGRGSEGAALIHREFVRILRWPRRLVMAFALLVVPYAVAGAGFDPLVPIAAGFAGFAAIRPLMDGLRSVCRSKGLVRALGYDLRELRILMAIAPGLITVVWALAAYPILGSGAATFAVGAGAIAGAVRQASARPPSYAGPLVASPMGAIPPGLFSQPMRGFDVLLICLAPVLLGLSSTWLLVIPGFVLAIMFSLRPKTD</sequence>
<keyword evidence="1" id="KW-0472">Membrane</keyword>
<proteinExistence type="predicted"/>
<feature type="transmembrane region" description="Helical" evidence="1">
    <location>
        <begin position="131"/>
        <end position="153"/>
    </location>
</feature>
<dbReference type="RefSeq" id="WP_132413591.1">
    <property type="nucleotide sequence ID" value="NZ_SMKA01000215.1"/>
</dbReference>
<dbReference type="EMBL" id="SMKA01000215">
    <property type="protein sequence ID" value="TDC21547.1"/>
    <property type="molecule type" value="Genomic_DNA"/>
</dbReference>
<keyword evidence="3" id="KW-1185">Reference proteome</keyword>
<evidence type="ECO:0000313" key="3">
    <source>
        <dbReference type="Proteomes" id="UP000295075"/>
    </source>
</evidence>
<feature type="transmembrane region" description="Helical" evidence="1">
    <location>
        <begin position="159"/>
        <end position="180"/>
    </location>
</feature>
<feature type="transmembrane region" description="Helical" evidence="1">
    <location>
        <begin position="479"/>
        <end position="510"/>
    </location>
</feature>
<dbReference type="AlphaFoldDB" id="A0A4R4PHV8"/>
<keyword evidence="1" id="KW-0812">Transmembrane</keyword>
<accession>A0A4R4PHV8</accession>
<comment type="caution">
    <text evidence="2">The sequence shown here is derived from an EMBL/GenBank/DDBJ whole genome shotgun (WGS) entry which is preliminary data.</text>
</comment>
<name>A0A4R4PHV8_9ACTN</name>
<feature type="transmembrane region" description="Helical" evidence="1">
    <location>
        <begin position="44"/>
        <end position="63"/>
    </location>
</feature>
<protein>
    <submittedName>
        <fullName evidence="2">Uncharacterized protein</fullName>
    </submittedName>
</protein>
<gene>
    <name evidence="2" type="ORF">E1261_33035</name>
</gene>
<feature type="transmembrane region" description="Helical" evidence="1">
    <location>
        <begin position="404"/>
        <end position="425"/>
    </location>
</feature>
<keyword evidence="1" id="KW-1133">Transmembrane helix</keyword>
<organism evidence="2 3">
    <name type="scientific">Kribbella albertanoniae</name>
    <dbReference type="NCBI Taxonomy" id="1266829"/>
    <lineage>
        <taxon>Bacteria</taxon>
        <taxon>Bacillati</taxon>
        <taxon>Actinomycetota</taxon>
        <taxon>Actinomycetes</taxon>
        <taxon>Propionibacteriales</taxon>
        <taxon>Kribbellaceae</taxon>
        <taxon>Kribbella</taxon>
    </lineage>
</organism>
<feature type="transmembrane region" description="Helical" evidence="1">
    <location>
        <begin position="244"/>
        <end position="265"/>
    </location>
</feature>
<dbReference type="OrthoDB" id="3725302at2"/>
<evidence type="ECO:0000256" key="1">
    <source>
        <dbReference type="SAM" id="Phobius"/>
    </source>
</evidence>
<dbReference type="Pfam" id="PF19814">
    <property type="entry name" value="DUF6297"/>
    <property type="match status" value="1"/>
</dbReference>
<evidence type="ECO:0000313" key="2">
    <source>
        <dbReference type="EMBL" id="TDC21547.1"/>
    </source>
</evidence>
<dbReference type="Proteomes" id="UP000295075">
    <property type="component" value="Unassembled WGS sequence"/>
</dbReference>
<feature type="transmembrane region" description="Helical" evidence="1">
    <location>
        <begin position="192"/>
        <end position="211"/>
    </location>
</feature>
<feature type="transmembrane region" description="Helical" evidence="1">
    <location>
        <begin position="341"/>
        <end position="359"/>
    </location>
</feature>